<keyword evidence="3" id="KW-1185">Reference proteome</keyword>
<gene>
    <name evidence="2" type="primary">NRK1</name>
    <name evidence="2" type="ORF">BGZ99_006840</name>
</gene>
<protein>
    <submittedName>
        <fullName evidence="2">Ribosylnicotinamide kinase</fullName>
    </submittedName>
</protein>
<sequence>MPSHIAPPARHAAPITKTRVITVGLSGPSSGGKTTTSRYLRSILPNSTIVHQDDFYRPEDQLPLDPKTGLANWDCPEAIDFDAMIKTLTHVKEHGVFPSEFDSLEDKNPVGSHTPADPIPDHILQGWREKIMATIPQDDRAHVKFLILDGFMLYVNEQLRQTIDIKFFLTAPYQILKERRESRKGYATLEGYWVDPPGYFDDIVWPNYLICSAPFVKLTDAMEAGQETGEYKKDSVRPDPMTRKVDMVSSSSSSIDDMVEKVSNLIAQRLPEIYGSL</sequence>
<evidence type="ECO:0000259" key="1">
    <source>
        <dbReference type="Pfam" id="PF00485"/>
    </source>
</evidence>
<dbReference type="InterPro" id="IPR006083">
    <property type="entry name" value="PRK/URK"/>
</dbReference>
<dbReference type="PANTHER" id="PTHR10285">
    <property type="entry name" value="URIDINE KINASE"/>
    <property type="match status" value="1"/>
</dbReference>
<comment type="caution">
    <text evidence="2">The sequence shown here is derived from an EMBL/GenBank/DDBJ whole genome shotgun (WGS) entry which is preliminary data.</text>
</comment>
<name>A0A9P6URH0_9FUNG</name>
<dbReference type="Gene3D" id="3.40.50.300">
    <property type="entry name" value="P-loop containing nucleotide triphosphate hydrolases"/>
    <property type="match status" value="1"/>
</dbReference>
<dbReference type="Proteomes" id="UP000738325">
    <property type="component" value="Unassembled WGS sequence"/>
</dbReference>
<reference evidence="2" key="1">
    <citation type="journal article" date="2020" name="Fungal Divers.">
        <title>Resolving the Mortierellaceae phylogeny through synthesis of multi-gene phylogenetics and phylogenomics.</title>
        <authorList>
            <person name="Vandepol N."/>
            <person name="Liber J."/>
            <person name="Desiro A."/>
            <person name="Na H."/>
            <person name="Kennedy M."/>
            <person name="Barry K."/>
            <person name="Grigoriev I.V."/>
            <person name="Miller A.N."/>
            <person name="O'Donnell K."/>
            <person name="Stajich J.E."/>
            <person name="Bonito G."/>
        </authorList>
    </citation>
    <scope>NUCLEOTIDE SEQUENCE</scope>
    <source>
        <strain evidence="2">REB-010B</strain>
    </source>
</reference>
<dbReference type="SUPFAM" id="SSF52540">
    <property type="entry name" value="P-loop containing nucleoside triphosphate hydrolases"/>
    <property type="match status" value="1"/>
</dbReference>
<evidence type="ECO:0000313" key="2">
    <source>
        <dbReference type="EMBL" id="KAG0316536.1"/>
    </source>
</evidence>
<dbReference type="GO" id="GO:0005524">
    <property type="term" value="F:ATP binding"/>
    <property type="evidence" value="ECO:0007669"/>
    <property type="project" value="InterPro"/>
</dbReference>
<dbReference type="AlphaFoldDB" id="A0A9P6URH0"/>
<dbReference type="GO" id="GO:0016301">
    <property type="term" value="F:kinase activity"/>
    <property type="evidence" value="ECO:0007669"/>
    <property type="project" value="UniProtKB-KW"/>
</dbReference>
<accession>A0A9P6URH0</accession>
<evidence type="ECO:0000313" key="3">
    <source>
        <dbReference type="Proteomes" id="UP000738325"/>
    </source>
</evidence>
<dbReference type="CDD" id="cd02024">
    <property type="entry name" value="NRK1"/>
    <property type="match status" value="1"/>
</dbReference>
<keyword evidence="2" id="KW-0418">Kinase</keyword>
<dbReference type="EMBL" id="JAAAIP010000474">
    <property type="protein sequence ID" value="KAG0316536.1"/>
    <property type="molecule type" value="Genomic_DNA"/>
</dbReference>
<dbReference type="OrthoDB" id="10041966at2759"/>
<organism evidence="2 3">
    <name type="scientific">Dissophora globulifera</name>
    <dbReference type="NCBI Taxonomy" id="979702"/>
    <lineage>
        <taxon>Eukaryota</taxon>
        <taxon>Fungi</taxon>
        <taxon>Fungi incertae sedis</taxon>
        <taxon>Mucoromycota</taxon>
        <taxon>Mortierellomycotina</taxon>
        <taxon>Mortierellomycetes</taxon>
        <taxon>Mortierellales</taxon>
        <taxon>Mortierellaceae</taxon>
        <taxon>Dissophora</taxon>
    </lineage>
</organism>
<keyword evidence="2" id="KW-0808">Transferase</keyword>
<feature type="domain" description="Phosphoribulokinase/uridine kinase" evidence="1">
    <location>
        <begin position="23"/>
        <end position="172"/>
    </location>
</feature>
<dbReference type="Pfam" id="PF00485">
    <property type="entry name" value="PRK"/>
    <property type="match status" value="1"/>
</dbReference>
<proteinExistence type="predicted"/>
<dbReference type="InterPro" id="IPR027417">
    <property type="entry name" value="P-loop_NTPase"/>
</dbReference>